<protein>
    <recommendedName>
        <fullName evidence="2">DUF3083 family protein</fullName>
    </recommendedName>
</protein>
<comment type="caution">
    <text evidence="1">The sequence shown here is derived from an EMBL/GenBank/DDBJ whole genome shotgun (WGS) entry which is preliminary data.</text>
</comment>
<organism evidence="1">
    <name type="scientific">marine sediment metagenome</name>
    <dbReference type="NCBI Taxonomy" id="412755"/>
    <lineage>
        <taxon>unclassified sequences</taxon>
        <taxon>metagenomes</taxon>
        <taxon>ecological metagenomes</taxon>
    </lineage>
</organism>
<proteinExistence type="predicted"/>
<evidence type="ECO:0008006" key="2">
    <source>
        <dbReference type="Google" id="ProtNLM"/>
    </source>
</evidence>
<reference evidence="1" key="1">
    <citation type="journal article" date="2015" name="Nature">
        <title>Complex archaea that bridge the gap between prokaryotes and eukaryotes.</title>
        <authorList>
            <person name="Spang A."/>
            <person name="Saw J.H."/>
            <person name="Jorgensen S.L."/>
            <person name="Zaremba-Niedzwiedzka K."/>
            <person name="Martijn J."/>
            <person name="Lind A.E."/>
            <person name="van Eijk R."/>
            <person name="Schleper C."/>
            <person name="Guy L."/>
            <person name="Ettema T.J."/>
        </authorList>
    </citation>
    <scope>NUCLEOTIDE SEQUENCE</scope>
</reference>
<name>A0A0F9MAQ6_9ZZZZ</name>
<dbReference type="EMBL" id="LAZR01004913">
    <property type="protein sequence ID" value="KKN04490.1"/>
    <property type="molecule type" value="Genomic_DNA"/>
</dbReference>
<evidence type="ECO:0000313" key="1">
    <source>
        <dbReference type="EMBL" id="KKN04490.1"/>
    </source>
</evidence>
<dbReference type="Pfam" id="PF11281">
    <property type="entry name" value="DUF3083"/>
    <property type="match status" value="1"/>
</dbReference>
<accession>A0A0F9MAQ6</accession>
<gene>
    <name evidence="1" type="ORF">LCGC14_1096870</name>
</gene>
<sequence>MATLNQHRVYIPTNARANHYLLAEITPNQDFYKSFSDINCCYERIARQLFASCDEYELYNVHLLANDKLPVVRFNDESYQFETDKQMLFFYNPCYQEAHKIYYTEGTPSKKIRILFLATGDDLRANSAEFHNKVQKVLNTLQEQLLVNQSQFKLRDHQHLTYDLFAKEKGNKESYGYKLRSLFPRYQSRQCSIPNDYAEMTYATFTIPVSRAIKTQFQTLMNTNDYAKFYDYFAYSFIRACQNNNLNHGAMVANGATPIIRNSKIDKSESNAELQKLSFDIDSNENQIKYFYEATKLVETLHFVIVATQQDKHEIGYGRFMNQVEKTIHALCNELAINKQRQDLSVRFFQHISYPF</sequence>
<dbReference type="AlphaFoldDB" id="A0A0F9MAQ6"/>
<dbReference type="InterPro" id="IPR021433">
    <property type="entry name" value="DUF3083"/>
</dbReference>